<evidence type="ECO:0000256" key="2">
    <source>
        <dbReference type="ARBA" id="ARBA00022722"/>
    </source>
</evidence>
<dbReference type="OrthoDB" id="4377304at2"/>
<comment type="similarity">
    <text evidence="6">Belongs to the PINc/VapC protein family.</text>
</comment>
<dbReference type="SUPFAM" id="SSF88723">
    <property type="entry name" value="PIN domain-like"/>
    <property type="match status" value="1"/>
</dbReference>
<dbReference type="InterPro" id="IPR029060">
    <property type="entry name" value="PIN-like_dom_sf"/>
</dbReference>
<dbReference type="AlphaFoldDB" id="A0A077MCS0"/>
<dbReference type="InterPro" id="IPR022907">
    <property type="entry name" value="VapC_family"/>
</dbReference>
<feature type="binding site" evidence="6">
    <location>
        <position position="5"/>
    </location>
    <ligand>
        <name>Mg(2+)</name>
        <dbReference type="ChEBI" id="CHEBI:18420"/>
    </ligand>
</feature>
<reference evidence="8 9" key="1">
    <citation type="journal article" date="2013" name="ISME J.">
        <title>A metabolic model for members of the genus Tetrasphaera involved in enhanced biological phosphorus removal.</title>
        <authorList>
            <person name="Kristiansen R."/>
            <person name="Nguyen H.T.T."/>
            <person name="Saunders A.M."/>
            <person name="Nielsen J.L."/>
            <person name="Wimmer R."/>
            <person name="Le V.Q."/>
            <person name="McIlroy S.J."/>
            <person name="Petrovski S."/>
            <person name="Seviour R.J."/>
            <person name="Calteau A."/>
            <person name="Nielsen K.L."/>
            <person name="Nielsen P.H."/>
        </authorList>
    </citation>
    <scope>NUCLEOTIDE SEQUENCE [LARGE SCALE GENOMIC DNA]</scope>
    <source>
        <strain evidence="8 9">Ben 74</strain>
    </source>
</reference>
<evidence type="ECO:0000313" key="8">
    <source>
        <dbReference type="EMBL" id="CCI52528.1"/>
    </source>
</evidence>
<feature type="binding site" evidence="6">
    <location>
        <position position="99"/>
    </location>
    <ligand>
        <name>Mg(2+)</name>
        <dbReference type="ChEBI" id="CHEBI:18420"/>
    </ligand>
</feature>
<sequence length="135" mass="14916">MVVVDASIVVRLLQNRRGDGPLRDRLRRERFVHAPTLIDAEVASAIRGLLITSKLTIRITLERAEQMLADYADLPIVRHPMQPLQAHVVALRNNLTGYDAFYVALAATLSLPLLTDDAKFARAPGLPAAIETWPA</sequence>
<dbReference type="InterPro" id="IPR002716">
    <property type="entry name" value="PIN_dom"/>
</dbReference>
<keyword evidence="3 6" id="KW-0479">Metal-binding</keyword>
<dbReference type="PANTHER" id="PTHR35901">
    <property type="entry name" value="RIBONUCLEASE VAPC3"/>
    <property type="match status" value="1"/>
</dbReference>
<dbReference type="Proteomes" id="UP000035720">
    <property type="component" value="Unassembled WGS sequence"/>
</dbReference>
<evidence type="ECO:0000259" key="7">
    <source>
        <dbReference type="Pfam" id="PF01850"/>
    </source>
</evidence>
<dbReference type="STRING" id="1193518.BN13_180051"/>
<evidence type="ECO:0000256" key="6">
    <source>
        <dbReference type="HAMAP-Rule" id="MF_00265"/>
    </source>
</evidence>
<dbReference type="GO" id="GO:0004540">
    <property type="term" value="F:RNA nuclease activity"/>
    <property type="evidence" value="ECO:0007669"/>
    <property type="project" value="InterPro"/>
</dbReference>
<keyword evidence="1 6" id="KW-1277">Toxin-antitoxin system</keyword>
<keyword evidence="5 6" id="KW-0460">Magnesium</keyword>
<evidence type="ECO:0000256" key="4">
    <source>
        <dbReference type="ARBA" id="ARBA00022801"/>
    </source>
</evidence>
<proteinExistence type="inferred from homology"/>
<comment type="function">
    <text evidence="6">Toxic component of a toxin-antitoxin (TA) system. An RNase.</text>
</comment>
<comment type="caution">
    <text evidence="8">The sequence shown here is derived from an EMBL/GenBank/DDBJ whole genome shotgun (WGS) entry which is preliminary data.</text>
</comment>
<keyword evidence="6" id="KW-0800">Toxin</keyword>
<dbReference type="PANTHER" id="PTHR35901:SF1">
    <property type="entry name" value="EXONUCLEASE VAPC9"/>
    <property type="match status" value="1"/>
</dbReference>
<dbReference type="GO" id="GO:0090729">
    <property type="term" value="F:toxin activity"/>
    <property type="evidence" value="ECO:0007669"/>
    <property type="project" value="UniProtKB-KW"/>
</dbReference>
<dbReference type="InterPro" id="IPR044153">
    <property type="entry name" value="PIN_Pae0151-like"/>
</dbReference>
<keyword evidence="9" id="KW-1185">Reference proteome</keyword>
<dbReference type="GO" id="GO:0000287">
    <property type="term" value="F:magnesium ion binding"/>
    <property type="evidence" value="ECO:0007669"/>
    <property type="project" value="UniProtKB-UniRule"/>
</dbReference>
<organism evidence="8 9">
    <name type="scientific">Nostocoides jenkinsii Ben 74</name>
    <dbReference type="NCBI Taxonomy" id="1193518"/>
    <lineage>
        <taxon>Bacteria</taxon>
        <taxon>Bacillati</taxon>
        <taxon>Actinomycetota</taxon>
        <taxon>Actinomycetes</taxon>
        <taxon>Micrococcales</taxon>
        <taxon>Intrasporangiaceae</taxon>
        <taxon>Nostocoides</taxon>
    </lineage>
</organism>
<evidence type="ECO:0000256" key="3">
    <source>
        <dbReference type="ARBA" id="ARBA00022723"/>
    </source>
</evidence>
<dbReference type="Gene3D" id="3.40.50.1010">
    <property type="entry name" value="5'-nuclease"/>
    <property type="match status" value="1"/>
</dbReference>
<gene>
    <name evidence="6" type="primary">vapC</name>
    <name evidence="8" type="ORF">BN13_180051</name>
</gene>
<keyword evidence="4 6" id="KW-0378">Hydrolase</keyword>
<dbReference type="GO" id="GO:0016787">
    <property type="term" value="F:hydrolase activity"/>
    <property type="evidence" value="ECO:0007669"/>
    <property type="project" value="UniProtKB-KW"/>
</dbReference>
<dbReference type="EC" id="3.1.-.-" evidence="6"/>
<dbReference type="EMBL" id="CAJC01000090">
    <property type="protein sequence ID" value="CCI52528.1"/>
    <property type="molecule type" value="Genomic_DNA"/>
</dbReference>
<evidence type="ECO:0000256" key="1">
    <source>
        <dbReference type="ARBA" id="ARBA00022649"/>
    </source>
</evidence>
<dbReference type="CDD" id="cd09873">
    <property type="entry name" value="PIN_Pae0151-like"/>
    <property type="match status" value="1"/>
</dbReference>
<keyword evidence="2 6" id="KW-0540">Nuclease</keyword>
<evidence type="ECO:0000256" key="5">
    <source>
        <dbReference type="ARBA" id="ARBA00022842"/>
    </source>
</evidence>
<evidence type="ECO:0000313" key="9">
    <source>
        <dbReference type="Proteomes" id="UP000035720"/>
    </source>
</evidence>
<dbReference type="InterPro" id="IPR051619">
    <property type="entry name" value="TypeII_TA_RNase_PINc/VapC"/>
</dbReference>
<protein>
    <recommendedName>
        <fullName evidence="6">Ribonuclease VapC</fullName>
        <shortName evidence="6">RNase VapC</shortName>
        <ecNumber evidence="6">3.1.-.-</ecNumber>
    </recommendedName>
    <alternativeName>
        <fullName evidence="6">Toxin VapC</fullName>
    </alternativeName>
</protein>
<accession>A0A077MCS0</accession>
<name>A0A077MCS0_9MICO</name>
<dbReference type="RefSeq" id="WP_048544893.1">
    <property type="nucleotide sequence ID" value="NZ_HF571038.1"/>
</dbReference>
<dbReference type="Pfam" id="PF01850">
    <property type="entry name" value="PIN"/>
    <property type="match status" value="1"/>
</dbReference>
<feature type="domain" description="PIN" evidence="7">
    <location>
        <begin position="2"/>
        <end position="125"/>
    </location>
</feature>
<dbReference type="HAMAP" id="MF_00265">
    <property type="entry name" value="VapC_Nob1"/>
    <property type="match status" value="1"/>
</dbReference>
<comment type="cofactor">
    <cofactor evidence="6">
        <name>Mg(2+)</name>
        <dbReference type="ChEBI" id="CHEBI:18420"/>
    </cofactor>
</comment>